<accession>A0A1Y3BE28</accession>
<protein>
    <submittedName>
        <fullName evidence="2">Uncharacterized protein</fullName>
    </submittedName>
</protein>
<proteinExistence type="predicted"/>
<dbReference type="AlphaFoldDB" id="A0A1Y3BE28"/>
<keyword evidence="1" id="KW-0472">Membrane</keyword>
<feature type="transmembrane region" description="Helical" evidence="1">
    <location>
        <begin position="25"/>
        <end position="45"/>
    </location>
</feature>
<keyword evidence="3" id="KW-1185">Reference proteome</keyword>
<evidence type="ECO:0000256" key="1">
    <source>
        <dbReference type="SAM" id="Phobius"/>
    </source>
</evidence>
<evidence type="ECO:0000313" key="3">
    <source>
        <dbReference type="Proteomes" id="UP000194236"/>
    </source>
</evidence>
<evidence type="ECO:0000313" key="2">
    <source>
        <dbReference type="EMBL" id="OTF79159.1"/>
    </source>
</evidence>
<dbReference type="OrthoDB" id="6506124at2759"/>
<feature type="transmembrane region" description="Helical" evidence="1">
    <location>
        <begin position="65"/>
        <end position="83"/>
    </location>
</feature>
<dbReference type="Proteomes" id="UP000194236">
    <property type="component" value="Unassembled WGS sequence"/>
</dbReference>
<organism evidence="2 3">
    <name type="scientific">Euroglyphus maynei</name>
    <name type="common">Mayne's house dust mite</name>
    <dbReference type="NCBI Taxonomy" id="6958"/>
    <lineage>
        <taxon>Eukaryota</taxon>
        <taxon>Metazoa</taxon>
        <taxon>Ecdysozoa</taxon>
        <taxon>Arthropoda</taxon>
        <taxon>Chelicerata</taxon>
        <taxon>Arachnida</taxon>
        <taxon>Acari</taxon>
        <taxon>Acariformes</taxon>
        <taxon>Sarcoptiformes</taxon>
        <taxon>Astigmata</taxon>
        <taxon>Psoroptidia</taxon>
        <taxon>Analgoidea</taxon>
        <taxon>Pyroglyphidae</taxon>
        <taxon>Pyroglyphinae</taxon>
        <taxon>Euroglyphus</taxon>
    </lineage>
</organism>
<sequence length="149" mass="16890">MTTFLSAMNRYVVVNSSAEFRAMHFIILHILLVIAPSLGTLIAGFNIRFLDDKEQNIQLRNYNQNFFIMFGISLVSFLMILLIKVDRDEAIKDTNINSDYEALTSPDINGNNTDNTNPSVIDLNGSLTASENKFGKIKKIIKTFFDFNN</sequence>
<keyword evidence="1" id="KW-1133">Transmembrane helix</keyword>
<feature type="non-terminal residue" evidence="2">
    <location>
        <position position="149"/>
    </location>
</feature>
<dbReference type="EMBL" id="MUJZ01024563">
    <property type="protein sequence ID" value="OTF79159.1"/>
    <property type="molecule type" value="Genomic_DNA"/>
</dbReference>
<reference evidence="2 3" key="1">
    <citation type="submission" date="2017-03" db="EMBL/GenBank/DDBJ databases">
        <title>Genome Survey of Euroglyphus maynei.</title>
        <authorList>
            <person name="Arlian L.G."/>
            <person name="Morgan M.S."/>
            <person name="Rider S.D."/>
        </authorList>
    </citation>
    <scope>NUCLEOTIDE SEQUENCE [LARGE SCALE GENOMIC DNA]</scope>
    <source>
        <strain evidence="2">Arlian Lab</strain>
        <tissue evidence="2">Whole body</tissue>
    </source>
</reference>
<comment type="caution">
    <text evidence="2">The sequence shown here is derived from an EMBL/GenBank/DDBJ whole genome shotgun (WGS) entry which is preliminary data.</text>
</comment>
<keyword evidence="1" id="KW-0812">Transmembrane</keyword>
<gene>
    <name evidence="2" type="ORF">BLA29_005689</name>
</gene>
<name>A0A1Y3BE28_EURMA</name>